<dbReference type="CDD" id="cd09272">
    <property type="entry name" value="RNase_HI_RT_Ty1"/>
    <property type="match status" value="1"/>
</dbReference>
<feature type="domain" description="Integrase catalytic" evidence="12">
    <location>
        <begin position="352"/>
        <end position="426"/>
    </location>
</feature>
<dbReference type="Pfam" id="PF14223">
    <property type="entry name" value="Retrotran_gag_2"/>
    <property type="match status" value="1"/>
</dbReference>
<dbReference type="PANTHER" id="PTHR42648:SF11">
    <property type="entry name" value="TRANSPOSON TY4-P GAG-POL POLYPROTEIN"/>
    <property type="match status" value="1"/>
</dbReference>
<reference evidence="13 14" key="1">
    <citation type="submission" date="2023-02" db="EMBL/GenBank/DDBJ databases">
        <title>LHISI_Scaffold_Assembly.</title>
        <authorList>
            <person name="Stuart O.P."/>
            <person name="Cleave R."/>
            <person name="Magrath M.J.L."/>
            <person name="Mikheyev A.S."/>
        </authorList>
    </citation>
    <scope>NUCLEOTIDE SEQUENCE [LARGE SCALE GENOMIC DNA]</scope>
    <source>
        <strain evidence="13">Daus_M_001</strain>
        <tissue evidence="13">Leg muscle</tissue>
    </source>
</reference>
<sequence>METQDMKKWKLYKGNILTVQRATVVKEYIPVTCMQELQFDYWMGILCNGSTLFGHKQHPVWKPPTLNKNKMASCSSQSVQPILSDNSGFCNWKFYVRLVLDEKQLLETTEINVEDIAEDKDKKEFLKKDAKAKSVIVQCLPDKYLDLVKDARRAKDMLKSLEEVFERKSMFSKLYLKKKLLALKFKPKEKLEEHFLCFDGLVRDLENAGAKMDDMGQYLSSTFDNGRQLQYSYNCYRNHETRPNHGNEARRNLEKLSPQVKPVFGIEDLATCYRRGLQVLNLPFSEEKCPQCLEATKEGERYFQVIVGDFSRFTTVYLLKTKSEAEENLMNFIKMVKTQHEVKSKRIRLDNGIIIEYTTPYTTQQNSKAERMNLTLMNKVRAKFAETDLPCTLWGEAVRSSAYELNRSPTSALQNRTPASVLFGENDLSKLRVFGSQAYMLKLSRESKLEARAKPMIMDKIVRSRDVTFNESKVGVGNDTARYQGINIEEENEHLNGKDSTEPQTKKRTKEANQIEPSRRETLYHLQEYELYMASCLCAGEPQDYEDAIKLAFLNGYVDDICIKTSDVVKNEPGKVLKLKRSLYGLRSAPRKWNERFDNFMETHGMKRSASDFCLYVGVNIPVVCDFQVDTEEPVSEKFMFRQLIDSLMYVASVSMPEISYSICNQTQHLCLTFKPSSDDKLACYSDSDWAGDKLDRRSVNGCVLLLGQNIISWGSRKQGTVALSTAEAEYIACYIAACDLVYVQGVLQDFQSATSTLVVLIDNQSAIDMAGSFENKGGGGMSVCRESHITGAQGNVHNDATSAGISTPVPKHFLR</sequence>
<evidence type="ECO:0000259" key="12">
    <source>
        <dbReference type="PROSITE" id="PS50994"/>
    </source>
</evidence>
<accession>A0ABQ9HKX6</accession>
<dbReference type="InterPro" id="IPR001584">
    <property type="entry name" value="Integrase_cat-core"/>
</dbReference>
<evidence type="ECO:0000256" key="2">
    <source>
        <dbReference type="ARBA" id="ARBA00022723"/>
    </source>
</evidence>
<dbReference type="InterPro" id="IPR039537">
    <property type="entry name" value="Retrotran_Ty1/copia-like"/>
</dbReference>
<dbReference type="InterPro" id="IPR012337">
    <property type="entry name" value="RNaseH-like_sf"/>
</dbReference>
<evidence type="ECO:0000256" key="7">
    <source>
        <dbReference type="ARBA" id="ARBA00022918"/>
    </source>
</evidence>
<keyword evidence="14" id="KW-1185">Reference proteome</keyword>
<keyword evidence="9" id="KW-0233">DNA recombination</keyword>
<feature type="region of interest" description="Disordered" evidence="11">
    <location>
        <begin position="487"/>
        <end position="516"/>
    </location>
</feature>
<comment type="caution">
    <text evidence="13">The sequence shown here is derived from an EMBL/GenBank/DDBJ whole genome shotgun (WGS) entry which is preliminary data.</text>
</comment>
<keyword evidence="10" id="KW-0511">Multifunctional enzyme</keyword>
<keyword evidence="6" id="KW-0229">DNA integration</keyword>
<evidence type="ECO:0000313" key="14">
    <source>
        <dbReference type="Proteomes" id="UP001159363"/>
    </source>
</evidence>
<dbReference type="Pfam" id="PF07727">
    <property type="entry name" value="RVT_2"/>
    <property type="match status" value="1"/>
</dbReference>
<evidence type="ECO:0000256" key="9">
    <source>
        <dbReference type="ARBA" id="ARBA00023172"/>
    </source>
</evidence>
<evidence type="ECO:0000256" key="6">
    <source>
        <dbReference type="ARBA" id="ARBA00022908"/>
    </source>
</evidence>
<dbReference type="Proteomes" id="UP001159363">
    <property type="component" value="Chromosome X"/>
</dbReference>
<evidence type="ECO:0000256" key="8">
    <source>
        <dbReference type="ARBA" id="ARBA00022932"/>
    </source>
</evidence>
<protein>
    <recommendedName>
        <fullName evidence="12">Integrase catalytic domain-containing protein</fullName>
    </recommendedName>
</protein>
<evidence type="ECO:0000313" key="13">
    <source>
        <dbReference type="EMBL" id="KAJ8884930.1"/>
    </source>
</evidence>
<dbReference type="PROSITE" id="PS50994">
    <property type="entry name" value="INTEGRASE"/>
    <property type="match status" value="1"/>
</dbReference>
<keyword evidence="8" id="KW-0548">Nucleotidyltransferase</keyword>
<keyword evidence="7" id="KW-0695">RNA-directed DNA polymerase</keyword>
<dbReference type="SUPFAM" id="SSF53098">
    <property type="entry name" value="Ribonuclease H-like"/>
    <property type="match status" value="1"/>
</dbReference>
<keyword evidence="5" id="KW-0460">Magnesium</keyword>
<dbReference type="InterPro" id="IPR036397">
    <property type="entry name" value="RNaseH_sf"/>
</dbReference>
<gene>
    <name evidence="13" type="ORF">PR048_011126</name>
</gene>
<evidence type="ECO:0000256" key="4">
    <source>
        <dbReference type="ARBA" id="ARBA00022801"/>
    </source>
</evidence>
<evidence type="ECO:0000256" key="3">
    <source>
        <dbReference type="ARBA" id="ARBA00022759"/>
    </source>
</evidence>
<feature type="compositionally biased region" description="Basic and acidic residues" evidence="11">
    <location>
        <begin position="493"/>
        <end position="516"/>
    </location>
</feature>
<keyword evidence="1" id="KW-0540">Nuclease</keyword>
<organism evidence="13 14">
    <name type="scientific">Dryococelus australis</name>
    <dbReference type="NCBI Taxonomy" id="614101"/>
    <lineage>
        <taxon>Eukaryota</taxon>
        <taxon>Metazoa</taxon>
        <taxon>Ecdysozoa</taxon>
        <taxon>Arthropoda</taxon>
        <taxon>Hexapoda</taxon>
        <taxon>Insecta</taxon>
        <taxon>Pterygota</taxon>
        <taxon>Neoptera</taxon>
        <taxon>Polyneoptera</taxon>
        <taxon>Phasmatodea</taxon>
        <taxon>Verophasmatodea</taxon>
        <taxon>Anareolatae</taxon>
        <taxon>Phasmatidae</taxon>
        <taxon>Eurycanthinae</taxon>
        <taxon>Dryococelus</taxon>
    </lineage>
</organism>
<keyword evidence="3" id="KW-0255">Endonuclease</keyword>
<dbReference type="InterPro" id="IPR013103">
    <property type="entry name" value="RVT_2"/>
</dbReference>
<dbReference type="PANTHER" id="PTHR42648">
    <property type="entry name" value="TRANSPOSASE, PUTATIVE-RELATED"/>
    <property type="match status" value="1"/>
</dbReference>
<evidence type="ECO:0000256" key="1">
    <source>
        <dbReference type="ARBA" id="ARBA00022722"/>
    </source>
</evidence>
<keyword evidence="8" id="KW-0808">Transferase</keyword>
<keyword evidence="8" id="KW-0239">DNA-directed DNA polymerase</keyword>
<name>A0ABQ9HKX6_9NEOP</name>
<evidence type="ECO:0000256" key="5">
    <source>
        <dbReference type="ARBA" id="ARBA00022842"/>
    </source>
</evidence>
<proteinExistence type="predicted"/>
<evidence type="ECO:0000256" key="10">
    <source>
        <dbReference type="ARBA" id="ARBA00023268"/>
    </source>
</evidence>
<evidence type="ECO:0000256" key="11">
    <source>
        <dbReference type="SAM" id="MobiDB-lite"/>
    </source>
</evidence>
<dbReference type="EMBL" id="JARBHB010000004">
    <property type="protein sequence ID" value="KAJ8884930.1"/>
    <property type="molecule type" value="Genomic_DNA"/>
</dbReference>
<dbReference type="Gene3D" id="3.30.420.10">
    <property type="entry name" value="Ribonuclease H-like superfamily/Ribonuclease H"/>
    <property type="match status" value="2"/>
</dbReference>
<keyword evidence="4" id="KW-0378">Hydrolase</keyword>
<keyword evidence="2" id="KW-0479">Metal-binding</keyword>